<reference evidence="1" key="1">
    <citation type="submission" date="2025-05" db="UniProtKB">
        <authorList>
            <consortium name="RefSeq"/>
        </authorList>
    </citation>
    <scope>NUCLEOTIDE SEQUENCE [LARGE SCALE GENOMIC DNA]</scope>
</reference>
<dbReference type="GeneID" id="136074582"/>
<evidence type="ECO:0000313" key="1">
    <source>
        <dbReference type="Proteomes" id="UP001652625"/>
    </source>
</evidence>
<dbReference type="PANTHER" id="PTHR45749">
    <property type="match status" value="1"/>
</dbReference>
<dbReference type="Proteomes" id="UP001652625">
    <property type="component" value="Chromosome 01"/>
</dbReference>
<protein>
    <submittedName>
        <fullName evidence="2">Uncharacterized protein LOC136074582</fullName>
    </submittedName>
</protein>
<organism evidence="1 2">
    <name type="scientific">Hydra vulgaris</name>
    <name type="common">Hydra</name>
    <name type="synonym">Hydra attenuata</name>
    <dbReference type="NCBI Taxonomy" id="6087"/>
    <lineage>
        <taxon>Eukaryota</taxon>
        <taxon>Metazoa</taxon>
        <taxon>Cnidaria</taxon>
        <taxon>Hydrozoa</taxon>
        <taxon>Hydroidolina</taxon>
        <taxon>Anthoathecata</taxon>
        <taxon>Aplanulata</taxon>
        <taxon>Hydridae</taxon>
        <taxon>Hydra</taxon>
    </lineage>
</organism>
<gene>
    <name evidence="2" type="primary">LOC136074582</name>
</gene>
<name>A0ABM4B2E7_HYDVU</name>
<evidence type="ECO:0000313" key="2">
    <source>
        <dbReference type="RefSeq" id="XP_065642989.1"/>
    </source>
</evidence>
<sequence>MKQERLDSLSLLMIEADMLRKINFDDIIKDFGRYHIATIKAKKAAVSCFSPQVQNKIITLVGEKVKGEILSRIIINAKYYSLLFDCTPDVSHKERLSEVIRYVLIKNGMCSIEEIHTLNLVGVHAAEVSPLMVTFFGSIQKIFTFFSNSTSRWENLIKELLILLKGHCETRWSSKKEAVAFLNNQLVKVYSVLQNMSTKPTLNHETVVGEKELLKLFNLKFLCLLNLWTKILTLIDRENHAMQAKKI</sequence>
<keyword evidence="1" id="KW-1185">Reference proteome</keyword>
<accession>A0ABM4B2E7</accession>
<reference evidence="2" key="2">
    <citation type="submission" date="2025-08" db="UniProtKB">
        <authorList>
            <consortium name="RefSeq"/>
        </authorList>
    </citation>
    <scope>IDENTIFICATION</scope>
</reference>
<dbReference type="PANTHER" id="PTHR45749:SF21">
    <property type="entry name" value="DUF4371 DOMAIN-CONTAINING PROTEIN"/>
    <property type="match status" value="1"/>
</dbReference>
<proteinExistence type="predicted"/>
<dbReference type="RefSeq" id="XP_065642989.1">
    <property type="nucleotide sequence ID" value="XM_065786917.1"/>
</dbReference>